<dbReference type="Proteomes" id="UP000046373">
    <property type="component" value="Unassembled WGS sequence"/>
</dbReference>
<protein>
    <submittedName>
        <fullName evidence="2">Uncharacterized protein</fullName>
    </submittedName>
</protein>
<accession>A0A090F2H2</accession>
<sequence>MAKYEERLTDNLRDLCERVHTGRYRPQPVRRAYIPKGDGGKRPLGVPALEDNRPRRGGRGAECCLRGRVPGVFLRLPAGAEPPHGAGCPAYGDHEPACELGARCRHSQLLRLGRPRVAAADGGAQDR</sequence>
<feature type="region of interest" description="Disordered" evidence="1">
    <location>
        <begin position="30"/>
        <end position="60"/>
    </location>
</feature>
<reference evidence="2 3" key="1">
    <citation type="submission" date="2014-08" db="EMBL/GenBank/DDBJ databases">
        <authorList>
            <person name="Moulin Lionel"/>
        </authorList>
    </citation>
    <scope>NUCLEOTIDE SEQUENCE [LARGE SCALE GENOMIC DNA]</scope>
</reference>
<organism evidence="2 3">
    <name type="scientific">Mesorhizobium plurifarium</name>
    <dbReference type="NCBI Taxonomy" id="69974"/>
    <lineage>
        <taxon>Bacteria</taxon>
        <taxon>Pseudomonadati</taxon>
        <taxon>Pseudomonadota</taxon>
        <taxon>Alphaproteobacteria</taxon>
        <taxon>Hyphomicrobiales</taxon>
        <taxon>Phyllobacteriaceae</taxon>
        <taxon>Mesorhizobium</taxon>
    </lineage>
</organism>
<dbReference type="EMBL" id="CCNB01000015">
    <property type="protein sequence ID" value="CDX38082.1"/>
    <property type="molecule type" value="Genomic_DNA"/>
</dbReference>
<dbReference type="AlphaFoldDB" id="A0A090F2H2"/>
<evidence type="ECO:0000313" key="3">
    <source>
        <dbReference type="Proteomes" id="UP000046373"/>
    </source>
</evidence>
<proteinExistence type="predicted"/>
<evidence type="ECO:0000313" key="2">
    <source>
        <dbReference type="EMBL" id="CDX38082.1"/>
    </source>
</evidence>
<gene>
    <name evidence="2" type="ORF">MPLDJ20_220044</name>
</gene>
<name>A0A090F2H2_MESPL</name>
<evidence type="ECO:0000256" key="1">
    <source>
        <dbReference type="SAM" id="MobiDB-lite"/>
    </source>
</evidence>